<sequence>MECFALVSLSLNLLPSRKRGSLGLPDLAGYLPLPAVPDSHVCRQIHGLLPVAFHRAALASYHRSPHRNRHRRAGEVSVGIVGRAQQTRSFYASASALLPFTKPG</sequence>
<keyword evidence="2" id="KW-1185">Reference proteome</keyword>
<dbReference type="AlphaFoldDB" id="A0ABD0V0Y8"/>
<comment type="caution">
    <text evidence="1">The sequence shown here is derived from an EMBL/GenBank/DDBJ whole genome shotgun (WGS) entry which is preliminary data.</text>
</comment>
<gene>
    <name evidence="1" type="ORF">M5K25_013462</name>
</gene>
<organism evidence="1 2">
    <name type="scientific">Dendrobium thyrsiflorum</name>
    <name type="common">Pinecone-like raceme dendrobium</name>
    <name type="synonym">Orchid</name>
    <dbReference type="NCBI Taxonomy" id="117978"/>
    <lineage>
        <taxon>Eukaryota</taxon>
        <taxon>Viridiplantae</taxon>
        <taxon>Streptophyta</taxon>
        <taxon>Embryophyta</taxon>
        <taxon>Tracheophyta</taxon>
        <taxon>Spermatophyta</taxon>
        <taxon>Magnoliopsida</taxon>
        <taxon>Liliopsida</taxon>
        <taxon>Asparagales</taxon>
        <taxon>Orchidaceae</taxon>
        <taxon>Epidendroideae</taxon>
        <taxon>Malaxideae</taxon>
        <taxon>Dendrobiinae</taxon>
        <taxon>Dendrobium</taxon>
    </lineage>
</organism>
<protein>
    <submittedName>
        <fullName evidence="1">Uncharacterized protein</fullName>
    </submittedName>
</protein>
<proteinExistence type="predicted"/>
<evidence type="ECO:0000313" key="2">
    <source>
        <dbReference type="Proteomes" id="UP001552299"/>
    </source>
</evidence>
<dbReference type="EMBL" id="JANQDX010000011">
    <property type="protein sequence ID" value="KAL0915988.1"/>
    <property type="molecule type" value="Genomic_DNA"/>
</dbReference>
<dbReference type="Proteomes" id="UP001552299">
    <property type="component" value="Unassembled WGS sequence"/>
</dbReference>
<evidence type="ECO:0000313" key="1">
    <source>
        <dbReference type="EMBL" id="KAL0915988.1"/>
    </source>
</evidence>
<name>A0ABD0V0Y8_DENTH</name>
<accession>A0ABD0V0Y8</accession>
<reference evidence="1 2" key="1">
    <citation type="journal article" date="2024" name="Plant Biotechnol. J.">
        <title>Dendrobium thyrsiflorum genome and its molecular insights into genes involved in important horticultural traits.</title>
        <authorList>
            <person name="Chen B."/>
            <person name="Wang J.Y."/>
            <person name="Zheng P.J."/>
            <person name="Li K.L."/>
            <person name="Liang Y.M."/>
            <person name="Chen X.F."/>
            <person name="Zhang C."/>
            <person name="Zhao X."/>
            <person name="He X."/>
            <person name="Zhang G.Q."/>
            <person name="Liu Z.J."/>
            <person name="Xu Q."/>
        </authorList>
    </citation>
    <scope>NUCLEOTIDE SEQUENCE [LARGE SCALE GENOMIC DNA]</scope>
    <source>
        <strain evidence="1">GZMU011</strain>
    </source>
</reference>